<dbReference type="AlphaFoldDB" id="A0A0F7JYE1"/>
<evidence type="ECO:0000313" key="7">
    <source>
        <dbReference type="EMBL" id="AKH20269.1"/>
    </source>
</evidence>
<comment type="subcellular location">
    <subcellularLocation>
        <location evidence="1 6">Cytoplasm</location>
        <location evidence="1 6">Cytosol</location>
    </subcellularLocation>
</comment>
<keyword evidence="4 6" id="KW-1005">Bacterial flagellum biogenesis</keyword>
<dbReference type="PANTHER" id="PTHR34773:SF1">
    <property type="entry name" value="FLAGELLAR SECRETION CHAPERONE FLIS"/>
    <property type="match status" value="1"/>
</dbReference>
<dbReference type="GO" id="GO:0005829">
    <property type="term" value="C:cytosol"/>
    <property type="evidence" value="ECO:0007669"/>
    <property type="project" value="UniProtKB-SubCell"/>
</dbReference>
<comment type="similarity">
    <text evidence="2 6">Belongs to the FliS family.</text>
</comment>
<dbReference type="KEGG" id="seds:AAY24_07805"/>
<dbReference type="PATRIC" id="fig|1543721.4.peg.1617"/>
<evidence type="ECO:0000313" key="8">
    <source>
        <dbReference type="Proteomes" id="UP000034410"/>
    </source>
</evidence>
<keyword evidence="3 6" id="KW-0963">Cytoplasm</keyword>
<dbReference type="Gene3D" id="1.20.120.340">
    <property type="entry name" value="Flagellar protein FliS"/>
    <property type="match status" value="1"/>
</dbReference>
<dbReference type="GO" id="GO:0071973">
    <property type="term" value="P:bacterial-type flagellum-dependent cell motility"/>
    <property type="evidence" value="ECO:0007669"/>
    <property type="project" value="TreeGrafter"/>
</dbReference>
<keyword evidence="8" id="KW-1185">Reference proteome</keyword>
<dbReference type="InterPro" id="IPR003713">
    <property type="entry name" value="FliS"/>
</dbReference>
<dbReference type="InterPro" id="IPR036584">
    <property type="entry name" value="FliS_sf"/>
</dbReference>
<dbReference type="OrthoDB" id="9792010at2"/>
<proteinExistence type="inferred from homology"/>
<gene>
    <name evidence="7" type="ORF">AAY24_07805</name>
</gene>
<evidence type="ECO:0000256" key="2">
    <source>
        <dbReference type="ARBA" id="ARBA00008787"/>
    </source>
</evidence>
<reference evidence="7 8" key="1">
    <citation type="journal article" date="2015" name="Genome Announc.">
        <title>Complete Genome Sequence of Sedimenticola thiotaurini Strain SIP-G1, a Polyphosphate- and Polyhydroxyalkanoate-Accumulating Sulfur-Oxidizing Gammaproteobacterium Isolated from Salt Marsh Sediments.</title>
        <authorList>
            <person name="Flood B.E."/>
            <person name="Jones D.S."/>
            <person name="Bailey J.V."/>
        </authorList>
    </citation>
    <scope>NUCLEOTIDE SEQUENCE [LARGE SCALE GENOMIC DNA]</scope>
    <source>
        <strain evidence="7 8">SIP-G1</strain>
    </source>
</reference>
<dbReference type="Proteomes" id="UP000034410">
    <property type="component" value="Chromosome"/>
</dbReference>
<evidence type="ECO:0000256" key="1">
    <source>
        <dbReference type="ARBA" id="ARBA00004514"/>
    </source>
</evidence>
<dbReference type="Pfam" id="PF02561">
    <property type="entry name" value="FliS"/>
    <property type="match status" value="1"/>
</dbReference>
<dbReference type="SUPFAM" id="SSF101116">
    <property type="entry name" value="Flagellar export chaperone FliS"/>
    <property type="match status" value="1"/>
</dbReference>
<evidence type="ECO:0000256" key="6">
    <source>
        <dbReference type="PIRNR" id="PIRNR039090"/>
    </source>
</evidence>
<name>A0A0F7JYE1_9GAMM</name>
<keyword evidence="5" id="KW-0143">Chaperone</keyword>
<dbReference type="GO" id="GO:0044780">
    <property type="term" value="P:bacterial-type flagellum assembly"/>
    <property type="evidence" value="ECO:0007669"/>
    <property type="project" value="InterPro"/>
</dbReference>
<dbReference type="PIRSF" id="PIRSF039090">
    <property type="entry name" value="Flis"/>
    <property type="match status" value="1"/>
</dbReference>
<evidence type="ECO:0000256" key="4">
    <source>
        <dbReference type="ARBA" id="ARBA00022795"/>
    </source>
</evidence>
<dbReference type="PANTHER" id="PTHR34773">
    <property type="entry name" value="FLAGELLAR SECRETION CHAPERONE FLIS"/>
    <property type="match status" value="1"/>
</dbReference>
<evidence type="ECO:0000256" key="3">
    <source>
        <dbReference type="ARBA" id="ARBA00022490"/>
    </source>
</evidence>
<sequence>MVTPRMKNALSQYNSVSVSTGIEDATPHRLVQMLMEGALDKIAAAKGHMVRSEPAEKGRFISWAISIISGLHSSLDMEAGGELSQNLADLYDYMVRRLGEASAKNDPAILDEVSSLLLEVKSAWDVIPSQLEAENRQAAT</sequence>
<dbReference type="RefSeq" id="WP_046859204.1">
    <property type="nucleotide sequence ID" value="NZ_CP011412.1"/>
</dbReference>
<evidence type="ECO:0000256" key="5">
    <source>
        <dbReference type="ARBA" id="ARBA00023186"/>
    </source>
</evidence>
<protein>
    <recommendedName>
        <fullName evidence="6">Flagellar secretion chaperone FliS</fullName>
    </recommendedName>
</protein>
<accession>A0A0F7JYE1</accession>
<dbReference type="CDD" id="cd16098">
    <property type="entry name" value="FliS"/>
    <property type="match status" value="1"/>
</dbReference>
<dbReference type="EMBL" id="CP011412">
    <property type="protein sequence ID" value="AKH20269.1"/>
    <property type="molecule type" value="Genomic_DNA"/>
</dbReference>
<organism evidence="7 8">
    <name type="scientific">Sedimenticola thiotaurini</name>
    <dbReference type="NCBI Taxonomy" id="1543721"/>
    <lineage>
        <taxon>Bacteria</taxon>
        <taxon>Pseudomonadati</taxon>
        <taxon>Pseudomonadota</taxon>
        <taxon>Gammaproteobacteria</taxon>
        <taxon>Chromatiales</taxon>
        <taxon>Sedimenticolaceae</taxon>
        <taxon>Sedimenticola</taxon>
    </lineage>
</organism>
<dbReference type="NCBIfam" id="TIGR00208">
    <property type="entry name" value="fliS"/>
    <property type="match status" value="1"/>
</dbReference>